<dbReference type="Gene3D" id="3.40.50.720">
    <property type="entry name" value="NAD(P)-binding Rossmann-like Domain"/>
    <property type="match status" value="1"/>
</dbReference>
<evidence type="ECO:0000313" key="2">
    <source>
        <dbReference type="EMBL" id="MBB1117694.1"/>
    </source>
</evidence>
<accession>A0A7W3YW70</accession>
<dbReference type="RefSeq" id="WP_182622686.1">
    <property type="nucleotide sequence ID" value="NZ_JACIUV010000005.1"/>
</dbReference>
<dbReference type="GO" id="GO:0004029">
    <property type="term" value="F:aldehyde dehydrogenase (NAD+) activity"/>
    <property type="evidence" value="ECO:0007669"/>
    <property type="project" value="TreeGrafter"/>
</dbReference>
<evidence type="ECO:0000259" key="1">
    <source>
        <dbReference type="Pfam" id="PF01370"/>
    </source>
</evidence>
<dbReference type="InterPro" id="IPR001509">
    <property type="entry name" value="Epimerase_deHydtase"/>
</dbReference>
<protein>
    <submittedName>
        <fullName evidence="2">NAD-dependent epimerase/dehydratase family protein</fullName>
    </submittedName>
</protein>
<evidence type="ECO:0000313" key="3">
    <source>
        <dbReference type="Proteomes" id="UP000550609"/>
    </source>
</evidence>
<dbReference type="PANTHER" id="PTHR48079:SF6">
    <property type="entry name" value="NAD(P)-BINDING DOMAIN-CONTAINING PROTEIN-RELATED"/>
    <property type="match status" value="1"/>
</dbReference>
<reference evidence="2 3" key="1">
    <citation type="submission" date="2020-08" db="EMBL/GenBank/DDBJ databases">
        <title>Stenotrophomonas sp. W1S232.</title>
        <authorList>
            <person name="Deng Y."/>
        </authorList>
    </citation>
    <scope>NUCLEOTIDE SEQUENCE [LARGE SCALE GENOMIC DNA]</scope>
    <source>
        <strain evidence="2 3">W1S232</strain>
    </source>
</reference>
<dbReference type="Pfam" id="PF01370">
    <property type="entry name" value="Epimerase"/>
    <property type="match status" value="1"/>
</dbReference>
<comment type="caution">
    <text evidence="2">The sequence shown here is derived from an EMBL/GenBank/DDBJ whole genome shotgun (WGS) entry which is preliminary data.</text>
</comment>
<sequence>MTTFVVGASSQIGYFLLNRLRHAGRPALALSRQQRVAADDSVQWLQGSLDTLAPMQGLDAIVSFGPLLGLGQWLQLHDQAPAPALVATSSMSILSKAGSAQPHERAVVDQLVRGEALVRAQCQRLGMRWTILRPTLIYGAGRDRSLTPIARRAVRSRLFPLPGGGGLRQPVHADDLAALVLRALADGRADGRILEAGGGERLTAGQMFWRVRQALPVATLPLPVPDTLMQLAGRLVPAVRGPVSRLQSDLVADNTAAQSLLGYAPRAFSLQSWMLGVGPGWQQRLQQQADGEI</sequence>
<dbReference type="Proteomes" id="UP000550609">
    <property type="component" value="Unassembled WGS sequence"/>
</dbReference>
<organism evidence="2 3">
    <name type="scientific">Stenotrophomonas koreensis</name>
    <dbReference type="NCBI Taxonomy" id="266128"/>
    <lineage>
        <taxon>Bacteria</taxon>
        <taxon>Pseudomonadati</taxon>
        <taxon>Pseudomonadota</taxon>
        <taxon>Gammaproteobacteria</taxon>
        <taxon>Lysobacterales</taxon>
        <taxon>Lysobacteraceae</taxon>
        <taxon>Stenotrophomonas</taxon>
    </lineage>
</organism>
<dbReference type="GO" id="GO:0005737">
    <property type="term" value="C:cytoplasm"/>
    <property type="evidence" value="ECO:0007669"/>
    <property type="project" value="TreeGrafter"/>
</dbReference>
<dbReference type="InterPro" id="IPR036291">
    <property type="entry name" value="NAD(P)-bd_dom_sf"/>
</dbReference>
<dbReference type="InterPro" id="IPR051783">
    <property type="entry name" value="NAD(P)-dependent_oxidoreduct"/>
</dbReference>
<dbReference type="EMBL" id="JACIUV010000005">
    <property type="protein sequence ID" value="MBB1117694.1"/>
    <property type="molecule type" value="Genomic_DNA"/>
</dbReference>
<feature type="domain" description="NAD-dependent epimerase/dehydratase" evidence="1">
    <location>
        <begin position="114"/>
        <end position="191"/>
    </location>
</feature>
<gene>
    <name evidence="2" type="ORF">H4O09_11595</name>
</gene>
<dbReference type="AlphaFoldDB" id="A0A7W3YW70"/>
<dbReference type="SUPFAM" id="SSF51735">
    <property type="entry name" value="NAD(P)-binding Rossmann-fold domains"/>
    <property type="match status" value="1"/>
</dbReference>
<proteinExistence type="predicted"/>
<dbReference type="PANTHER" id="PTHR48079">
    <property type="entry name" value="PROTEIN YEEZ"/>
    <property type="match status" value="1"/>
</dbReference>
<name>A0A7W3YW70_9GAMM</name>